<dbReference type="SMART" id="SM00757">
    <property type="entry name" value="CRA"/>
    <property type="match status" value="1"/>
</dbReference>
<dbReference type="SMART" id="SM00449">
    <property type="entry name" value="SPRY"/>
    <property type="match status" value="1"/>
</dbReference>
<evidence type="ECO:0000259" key="2">
    <source>
        <dbReference type="PROSITE" id="PS50188"/>
    </source>
</evidence>
<evidence type="ECO:0000259" key="3">
    <source>
        <dbReference type="PROSITE" id="PS50897"/>
    </source>
</evidence>
<dbReference type="EMBL" id="MU069436">
    <property type="protein sequence ID" value="KAF5843911.1"/>
    <property type="molecule type" value="Genomic_DNA"/>
</dbReference>
<protein>
    <submittedName>
        <fullName evidence="4">SPRY-domain-containing protein</fullName>
    </submittedName>
</protein>
<reference evidence="4" key="1">
    <citation type="submission" date="2017-08" db="EMBL/GenBank/DDBJ databases">
        <authorList>
            <person name="Polle J.E."/>
            <person name="Barry K."/>
            <person name="Cushman J."/>
            <person name="Schmutz J."/>
            <person name="Tran D."/>
            <person name="Hathwaick L.T."/>
            <person name="Yim W.C."/>
            <person name="Jenkins J."/>
            <person name="Mckie-Krisberg Z.M."/>
            <person name="Prochnik S."/>
            <person name="Lindquist E."/>
            <person name="Dockter R.B."/>
            <person name="Adam C."/>
            <person name="Molina H."/>
            <person name="Bunkerborg J."/>
            <person name="Jin E."/>
            <person name="Buchheim M."/>
            <person name="Magnuson J."/>
        </authorList>
    </citation>
    <scope>NUCLEOTIDE SEQUENCE</scope>
    <source>
        <strain evidence="4">CCAP 19/18</strain>
    </source>
</reference>
<feature type="domain" description="B30.2/SPRY" evidence="2">
    <location>
        <begin position="1"/>
        <end position="187"/>
    </location>
</feature>
<dbReference type="InterPro" id="IPR006595">
    <property type="entry name" value="CTLH_C"/>
</dbReference>
<dbReference type="PROSITE" id="PS50188">
    <property type="entry name" value="B302_SPRY"/>
    <property type="match status" value="1"/>
</dbReference>
<evidence type="ECO:0000313" key="5">
    <source>
        <dbReference type="Proteomes" id="UP000815325"/>
    </source>
</evidence>
<dbReference type="InterPro" id="IPR013320">
    <property type="entry name" value="ConA-like_dom_sf"/>
</dbReference>
<dbReference type="InterPro" id="IPR001870">
    <property type="entry name" value="B30.2/SPRY"/>
</dbReference>
<name>A0ABQ7HAM9_DUNSA</name>
<dbReference type="InterPro" id="IPR043136">
    <property type="entry name" value="B30.2/SPRY_sf"/>
</dbReference>
<sequence>MSFMMLGGADPGKSFEAEPSCLNTTATGHGVEIGRDKLSVRYLADGRHSNDVGSVMANRPVPRSRCIYYYEVQVVEQGDAGRIAVGFADARFKLTRQPGWEANSYGYHGDDGQKYSSSGKGEEYGPMFGTGDVIGAGIHLSRKEIFFTKNGVKLKTAFRNVRGVLYPVIGLHSKNESVRVNFQGPFRFDIEGMILDEKALQRQALQRIAVDPGDVQALVRGFLSHCGYAATLAAFDAAAGGPGDSFPPPVYPPQGPTGMEVESGPSQDGIASTAGNMDVEQGGAMPTAMDAAQGLSNGDAESNGTKDRDNDALLLRHEVRNLIINGNVVGAIQRIRDTFPQVLEAGSGFEVVQFHLYCQHYIELLRQGHVSQAVSYAQTTLAEIRKAVPMLEDALQEVVALIAYEDPQASPLSHYLGPHQRERVADVANLGLLINARGESSSVVPKSALERCLQQVVVVNRQLLEINGGGVPLLLSDILTNE</sequence>
<dbReference type="Gene3D" id="2.60.120.920">
    <property type="match status" value="1"/>
</dbReference>
<keyword evidence="5" id="KW-1185">Reference proteome</keyword>
<feature type="compositionally biased region" description="Pro residues" evidence="1">
    <location>
        <begin position="245"/>
        <end position="255"/>
    </location>
</feature>
<dbReference type="PROSITE" id="PS50897">
    <property type="entry name" value="CTLH"/>
    <property type="match status" value="1"/>
</dbReference>
<feature type="region of interest" description="Disordered" evidence="1">
    <location>
        <begin position="244"/>
        <end position="282"/>
    </location>
</feature>
<feature type="compositionally biased region" description="Polar residues" evidence="1">
    <location>
        <begin position="294"/>
        <end position="303"/>
    </location>
</feature>
<dbReference type="SMART" id="SM00668">
    <property type="entry name" value="CTLH"/>
    <property type="match status" value="1"/>
</dbReference>
<comment type="caution">
    <text evidence="4">The sequence shown here is derived from an EMBL/GenBank/DDBJ whole genome shotgun (WGS) entry which is preliminary data.</text>
</comment>
<dbReference type="Pfam" id="PF00622">
    <property type="entry name" value="SPRY"/>
    <property type="match status" value="1"/>
</dbReference>
<dbReference type="Pfam" id="PF10607">
    <property type="entry name" value="CTLH"/>
    <property type="match status" value="1"/>
</dbReference>
<dbReference type="PANTHER" id="PTHR12864">
    <property type="entry name" value="RAN BINDING PROTEIN 9-RELATED"/>
    <property type="match status" value="1"/>
</dbReference>
<dbReference type="SUPFAM" id="SSF49899">
    <property type="entry name" value="Concanavalin A-like lectins/glucanases"/>
    <property type="match status" value="1"/>
</dbReference>
<feature type="domain" description="CTLH" evidence="3">
    <location>
        <begin position="312"/>
        <end position="372"/>
    </location>
</feature>
<feature type="region of interest" description="Disordered" evidence="1">
    <location>
        <begin position="289"/>
        <end position="308"/>
    </location>
</feature>
<dbReference type="InterPro" id="IPR050618">
    <property type="entry name" value="Ubq-SigPath_Reg"/>
</dbReference>
<dbReference type="InterPro" id="IPR013144">
    <property type="entry name" value="CRA_dom"/>
</dbReference>
<evidence type="ECO:0000256" key="1">
    <source>
        <dbReference type="SAM" id="MobiDB-lite"/>
    </source>
</evidence>
<dbReference type="InterPro" id="IPR024964">
    <property type="entry name" value="CTLH/CRA"/>
</dbReference>
<dbReference type="InterPro" id="IPR003877">
    <property type="entry name" value="SPRY_dom"/>
</dbReference>
<feature type="compositionally biased region" description="Polar residues" evidence="1">
    <location>
        <begin position="264"/>
        <end position="275"/>
    </location>
</feature>
<dbReference type="Proteomes" id="UP000815325">
    <property type="component" value="Unassembled WGS sequence"/>
</dbReference>
<evidence type="ECO:0000313" key="4">
    <source>
        <dbReference type="EMBL" id="KAF5843911.1"/>
    </source>
</evidence>
<proteinExistence type="predicted"/>
<gene>
    <name evidence="4" type="ORF">DUNSADRAFT_33</name>
</gene>
<accession>A0ABQ7HAM9</accession>
<organism evidence="4 5">
    <name type="scientific">Dunaliella salina</name>
    <name type="common">Green alga</name>
    <name type="synonym">Protococcus salinus</name>
    <dbReference type="NCBI Taxonomy" id="3046"/>
    <lineage>
        <taxon>Eukaryota</taxon>
        <taxon>Viridiplantae</taxon>
        <taxon>Chlorophyta</taxon>
        <taxon>core chlorophytes</taxon>
        <taxon>Chlorophyceae</taxon>
        <taxon>CS clade</taxon>
        <taxon>Chlamydomonadales</taxon>
        <taxon>Dunaliellaceae</taxon>
        <taxon>Dunaliella</taxon>
    </lineage>
</organism>